<dbReference type="PANTHER" id="PTHR12271">
    <property type="entry name" value="POLY A POLYMERASE CID PAP -RELATED"/>
    <property type="match status" value="1"/>
</dbReference>
<feature type="compositionally biased region" description="Gly residues" evidence="8">
    <location>
        <begin position="653"/>
        <end position="665"/>
    </location>
</feature>
<feature type="compositionally biased region" description="Polar residues" evidence="8">
    <location>
        <begin position="768"/>
        <end position="785"/>
    </location>
</feature>
<dbReference type="SUPFAM" id="SSF81301">
    <property type="entry name" value="Nucleotidyltransferase"/>
    <property type="match status" value="1"/>
</dbReference>
<dbReference type="Gene3D" id="3.30.460.10">
    <property type="entry name" value="Beta Polymerase, domain 2"/>
    <property type="match status" value="1"/>
</dbReference>
<dbReference type="OrthoDB" id="2274644at2759"/>
<evidence type="ECO:0000313" key="11">
    <source>
        <dbReference type="EMBL" id="PSN74048.1"/>
    </source>
</evidence>
<dbReference type="Pfam" id="PF22600">
    <property type="entry name" value="MTPAP-like_central"/>
    <property type="match status" value="1"/>
</dbReference>
<accession>A0A2T2P9L1</accession>
<evidence type="ECO:0000256" key="7">
    <source>
        <dbReference type="ARBA" id="ARBA00022842"/>
    </source>
</evidence>
<feature type="compositionally biased region" description="Polar residues" evidence="8">
    <location>
        <begin position="152"/>
        <end position="169"/>
    </location>
</feature>
<feature type="domain" description="PAP-associated" evidence="9">
    <location>
        <begin position="522"/>
        <end position="581"/>
    </location>
</feature>
<dbReference type="CDD" id="cd05402">
    <property type="entry name" value="NT_PAP_TUTase"/>
    <property type="match status" value="1"/>
</dbReference>
<evidence type="ECO:0000259" key="10">
    <source>
        <dbReference type="Pfam" id="PF22600"/>
    </source>
</evidence>
<dbReference type="InterPro" id="IPR043519">
    <property type="entry name" value="NT_sf"/>
</dbReference>
<keyword evidence="12" id="KW-1185">Reference proteome</keyword>
<dbReference type="PANTHER" id="PTHR12271:SF113">
    <property type="entry name" value="POLY(A) RNA POLYMERASE CID11"/>
    <property type="match status" value="1"/>
</dbReference>
<keyword evidence="6" id="KW-0479">Metal-binding</keyword>
<feature type="compositionally biased region" description="Low complexity" evidence="8">
    <location>
        <begin position="634"/>
        <end position="652"/>
    </location>
</feature>
<evidence type="ECO:0000256" key="5">
    <source>
        <dbReference type="ARBA" id="ARBA00022679"/>
    </source>
</evidence>
<dbReference type="InterPro" id="IPR054708">
    <property type="entry name" value="MTPAP-like_central"/>
</dbReference>
<comment type="similarity">
    <text evidence="3">Belongs to the DNA polymerase type-B-like family.</text>
</comment>
<dbReference type="SUPFAM" id="SSF81631">
    <property type="entry name" value="PAP/OAS1 substrate-binding domain"/>
    <property type="match status" value="1"/>
</dbReference>
<evidence type="ECO:0000259" key="9">
    <source>
        <dbReference type="Pfam" id="PF03828"/>
    </source>
</evidence>
<feature type="compositionally biased region" description="Low complexity" evidence="8">
    <location>
        <begin position="178"/>
        <end position="196"/>
    </location>
</feature>
<evidence type="ECO:0000313" key="12">
    <source>
        <dbReference type="Proteomes" id="UP000240883"/>
    </source>
</evidence>
<comment type="cofactor">
    <cofactor evidence="2">
        <name>Mg(2+)</name>
        <dbReference type="ChEBI" id="CHEBI:18420"/>
    </cofactor>
</comment>
<feature type="region of interest" description="Disordered" evidence="8">
    <location>
        <begin position="817"/>
        <end position="871"/>
    </location>
</feature>
<evidence type="ECO:0000256" key="8">
    <source>
        <dbReference type="SAM" id="MobiDB-lite"/>
    </source>
</evidence>
<dbReference type="EC" id="2.7.7.19" evidence="4"/>
<feature type="compositionally biased region" description="Polar residues" evidence="8">
    <location>
        <begin position="1270"/>
        <end position="1281"/>
    </location>
</feature>
<dbReference type="GO" id="GO:0046872">
    <property type="term" value="F:metal ion binding"/>
    <property type="evidence" value="ECO:0007669"/>
    <property type="project" value="UniProtKB-KW"/>
</dbReference>
<dbReference type="GO" id="GO:1990817">
    <property type="term" value="F:poly(A) RNA polymerase activity"/>
    <property type="evidence" value="ECO:0007669"/>
    <property type="project" value="UniProtKB-EC"/>
</dbReference>
<feature type="region of interest" description="Disordered" evidence="8">
    <location>
        <begin position="625"/>
        <end position="697"/>
    </location>
</feature>
<feature type="compositionally biased region" description="Basic and acidic residues" evidence="8">
    <location>
        <begin position="487"/>
        <end position="497"/>
    </location>
</feature>
<comment type="cofactor">
    <cofactor evidence="1">
        <name>Mn(2+)</name>
        <dbReference type="ChEBI" id="CHEBI:29035"/>
    </cofactor>
</comment>
<dbReference type="STRING" id="1448308.A0A2T2P9L1"/>
<dbReference type="InterPro" id="IPR002058">
    <property type="entry name" value="PAP_assoc"/>
</dbReference>
<feature type="compositionally biased region" description="Polar residues" evidence="8">
    <location>
        <begin position="901"/>
        <end position="916"/>
    </location>
</feature>
<keyword evidence="7" id="KW-0460">Magnesium</keyword>
<dbReference type="Gene3D" id="1.10.1410.10">
    <property type="match status" value="1"/>
</dbReference>
<reference evidence="11 12" key="1">
    <citation type="journal article" date="2018" name="Front. Microbiol.">
        <title>Genome-Wide Analysis of Corynespora cassiicola Leaf Fall Disease Putative Effectors.</title>
        <authorList>
            <person name="Lopez D."/>
            <person name="Ribeiro S."/>
            <person name="Label P."/>
            <person name="Fumanal B."/>
            <person name="Venisse J.S."/>
            <person name="Kohler A."/>
            <person name="de Oliveira R.R."/>
            <person name="Labutti K."/>
            <person name="Lipzen A."/>
            <person name="Lail K."/>
            <person name="Bauer D."/>
            <person name="Ohm R.A."/>
            <person name="Barry K.W."/>
            <person name="Spatafora J."/>
            <person name="Grigoriev I.V."/>
            <person name="Martin F.M."/>
            <person name="Pujade-Renaud V."/>
        </authorList>
    </citation>
    <scope>NUCLEOTIDE SEQUENCE [LARGE SCALE GENOMIC DNA]</scope>
    <source>
        <strain evidence="11 12">Philippines</strain>
    </source>
</reference>
<evidence type="ECO:0000256" key="2">
    <source>
        <dbReference type="ARBA" id="ARBA00001946"/>
    </source>
</evidence>
<feature type="region of interest" description="Disordered" evidence="8">
    <location>
        <begin position="901"/>
        <end position="933"/>
    </location>
</feature>
<name>A0A2T2P9L1_CORCC</name>
<dbReference type="Proteomes" id="UP000240883">
    <property type="component" value="Unassembled WGS sequence"/>
</dbReference>
<feature type="compositionally biased region" description="Polar residues" evidence="8">
    <location>
        <begin position="1204"/>
        <end position="1214"/>
    </location>
</feature>
<protein>
    <recommendedName>
        <fullName evidence="4">polynucleotide adenylyltransferase</fullName>
        <ecNumber evidence="4">2.7.7.19</ecNumber>
    </recommendedName>
</protein>
<feature type="region of interest" description="Disordered" evidence="8">
    <location>
        <begin position="484"/>
        <end position="503"/>
    </location>
</feature>
<evidence type="ECO:0000256" key="1">
    <source>
        <dbReference type="ARBA" id="ARBA00001936"/>
    </source>
</evidence>
<feature type="compositionally biased region" description="Low complexity" evidence="8">
    <location>
        <begin position="749"/>
        <end position="766"/>
    </location>
</feature>
<feature type="compositionally biased region" description="Basic residues" evidence="8">
    <location>
        <begin position="1282"/>
        <end position="1291"/>
    </location>
</feature>
<feature type="region of interest" description="Disordered" evidence="8">
    <location>
        <begin position="1005"/>
        <end position="1065"/>
    </location>
</feature>
<dbReference type="GO" id="GO:0031123">
    <property type="term" value="P:RNA 3'-end processing"/>
    <property type="evidence" value="ECO:0007669"/>
    <property type="project" value="TreeGrafter"/>
</dbReference>
<feature type="compositionally biased region" description="Polar residues" evidence="8">
    <location>
        <begin position="197"/>
        <end position="213"/>
    </location>
</feature>
<organism evidence="11 12">
    <name type="scientific">Corynespora cassiicola Philippines</name>
    <dbReference type="NCBI Taxonomy" id="1448308"/>
    <lineage>
        <taxon>Eukaryota</taxon>
        <taxon>Fungi</taxon>
        <taxon>Dikarya</taxon>
        <taxon>Ascomycota</taxon>
        <taxon>Pezizomycotina</taxon>
        <taxon>Dothideomycetes</taxon>
        <taxon>Pleosporomycetidae</taxon>
        <taxon>Pleosporales</taxon>
        <taxon>Corynesporascaceae</taxon>
        <taxon>Corynespora</taxon>
    </lineage>
</organism>
<dbReference type="GO" id="GO:0010605">
    <property type="term" value="P:negative regulation of macromolecule metabolic process"/>
    <property type="evidence" value="ECO:0007669"/>
    <property type="project" value="UniProtKB-ARBA"/>
</dbReference>
<keyword evidence="5" id="KW-0808">Transferase</keyword>
<feature type="compositionally biased region" description="Polar residues" evidence="8">
    <location>
        <begin position="817"/>
        <end position="837"/>
    </location>
</feature>
<dbReference type="Pfam" id="PF03828">
    <property type="entry name" value="PAP_assoc"/>
    <property type="match status" value="1"/>
</dbReference>
<feature type="compositionally biased region" description="Low complexity" evidence="8">
    <location>
        <begin position="670"/>
        <end position="687"/>
    </location>
</feature>
<feature type="region of interest" description="Disordered" evidence="8">
    <location>
        <begin position="280"/>
        <end position="301"/>
    </location>
</feature>
<feature type="region of interest" description="Disordered" evidence="8">
    <location>
        <begin position="1133"/>
        <end position="1315"/>
    </location>
</feature>
<gene>
    <name evidence="11" type="ORF">BS50DRAFT_627414</name>
</gene>
<evidence type="ECO:0000256" key="4">
    <source>
        <dbReference type="ARBA" id="ARBA00012388"/>
    </source>
</evidence>
<sequence>MGDSPRGDLKSAYRYLQHPLPIDSENPRTLHPQHAAVVGATPSLSLPRRAHPLPHPLPYFAPLAHAHLAHLAPPPPRQNNALLLLHPLLHLTRIDELPSQPSRALPCPTVIVSPHYQSPTTERDPARPVVKKPSSNNAHARQDTDGHKGQAHSVQSSAPTMTSNGTPAAQSKRDDRQQQQQQQQQQHYQNPSQRQQRPSIVSHHSNSVPSTPLQAPRQYESRSRSPSPNGGLGSHSPRSVSSEANGAMPTLRAGRVYKCQYETNAGLGRRRMPYTSSDLLEKAKEEPKKTLDPSEDGKLSGDMRELYGRLLPSQENADNREKFVRKLQSILETEWPGNEFKVHVFGSSGNMLYTGESDVDVCIQTPMKRLEEMHCLADALARNGMERVVCVPQAKVKIVKVWDPVLKLACDMNVNNTLALENTRMIKTYIQIDERVRPLAMIIKYWTKQRILNDAALGGTISSYTWICMILNFLQTRDPPILPSLHESPHRATDKPTGKPSQSAFADDLDKLRGFGKDNKETLGQLLFNFFRRYGHEIDYEKYVISVRQGRLLTREEKNWHLEGLQKEARNRLCVEEPFNIERNLGNSADDFAWRGIHLEIRRAFDLLAEGQQLTKACEQFEFPPEEKNPALFKKPTSSKPTLTSSVPSIRSGRGGSGHRGGRGGYNQKNGNYGRRSSSSASYNSNRPYLNSPPIPTMAAQDYFPRGLNEQLHDQLFQQYQMLEMQSNSLRAQLAMQQQRQQAQQVHAAQLHAHSVAQAQAQAHSRGVASTNGSPQKSPYVNGRTSPRLADLSLPANAGLPQGFLYHYPGFFDPSQGNTAAAQDASRTNPSSPSLANSVPGLRRGAHRASNASDSGSIRSQSQPARAGAQQPVVAGYAPMPYYDPTTAATFAGYPIARSTQEIPNSQPTADPQYSPLSGYPEPVPGAEHGTPKEYVGYSFAEQPPARSLQEYTPQQIPSYTELAQRRRRVSSEITQPLLNTALRRVSRSPSPLGGHVRSYSTGIAAQQGQNSQHRKDRIDSTHPAVDNGPVIVNGSFPSQPLPSRPRSDTVESVSPADTTNPSPLGIYLNNQDQSRMSNVEQQRLIVEELQRQKAEIIQASIANGSIKEGPMADMSNLARVPSASQQTFTNLPEGWINYDSSGGDQGNHSDDVSPTRVQPQQHWRPAPYTNGLNPLDTMNAPRAPPQEIKSAGLPLLSPVFETRTPSPTVTRQPEPSKLANGLKPQGKENNNAQPRRSSHTPASAPKENNQRNQHKSPAQGNDKGGKASAGNNSPNTWQQSHGKRKKKGKPGNKSTDTKPAGEPLPANVADRKGG</sequence>
<feature type="compositionally biased region" description="Polar residues" evidence="8">
    <location>
        <begin position="850"/>
        <end position="864"/>
    </location>
</feature>
<proteinExistence type="inferred from homology"/>
<feature type="region of interest" description="Disordered" evidence="8">
    <location>
        <begin position="749"/>
        <end position="786"/>
    </location>
</feature>
<feature type="region of interest" description="Disordered" evidence="8">
    <location>
        <begin position="100"/>
        <end position="245"/>
    </location>
</feature>
<evidence type="ECO:0000256" key="6">
    <source>
        <dbReference type="ARBA" id="ARBA00022723"/>
    </source>
</evidence>
<feature type="compositionally biased region" description="Polar residues" evidence="8">
    <location>
        <begin position="1051"/>
        <end position="1065"/>
    </location>
</feature>
<dbReference type="EMBL" id="KZ678128">
    <property type="protein sequence ID" value="PSN74048.1"/>
    <property type="molecule type" value="Genomic_DNA"/>
</dbReference>
<feature type="domain" description="Poly(A) RNA polymerase mitochondrial-like central palm" evidence="10">
    <location>
        <begin position="299"/>
        <end position="431"/>
    </location>
</feature>
<feature type="compositionally biased region" description="Polar residues" evidence="8">
    <location>
        <begin position="1228"/>
        <end position="1260"/>
    </location>
</feature>
<evidence type="ECO:0000256" key="3">
    <source>
        <dbReference type="ARBA" id="ARBA00008593"/>
    </source>
</evidence>